<dbReference type="RefSeq" id="WP_373293794.1">
    <property type="nucleotide sequence ID" value="NZ_BMXP01000001.1"/>
</dbReference>
<feature type="transmembrane region" description="Helical" evidence="7">
    <location>
        <begin position="30"/>
        <end position="50"/>
    </location>
</feature>
<feature type="transmembrane region" description="Helical" evidence="7">
    <location>
        <begin position="200"/>
        <end position="225"/>
    </location>
</feature>
<feature type="transmembrane region" description="Helical" evidence="7">
    <location>
        <begin position="144"/>
        <end position="162"/>
    </location>
</feature>
<evidence type="ECO:0000313" key="9">
    <source>
        <dbReference type="Proteomes" id="UP000631300"/>
    </source>
</evidence>
<reference evidence="8" key="2">
    <citation type="submission" date="2020-09" db="EMBL/GenBank/DDBJ databases">
        <authorList>
            <person name="Sun Q."/>
            <person name="Kim S."/>
        </authorList>
    </citation>
    <scope>NUCLEOTIDE SEQUENCE</scope>
    <source>
        <strain evidence="8">KCTC 22164</strain>
    </source>
</reference>
<feature type="transmembrane region" description="Helical" evidence="7">
    <location>
        <begin position="246"/>
        <end position="272"/>
    </location>
</feature>
<dbReference type="PANTHER" id="PTHR43549">
    <property type="entry name" value="MULTIDRUG RESISTANCE PROTEIN YPNP-RELATED"/>
    <property type="match status" value="1"/>
</dbReference>
<feature type="transmembrane region" description="Helical" evidence="7">
    <location>
        <begin position="292"/>
        <end position="309"/>
    </location>
</feature>
<protein>
    <submittedName>
        <fullName evidence="8">MATE family efflux transporter</fullName>
    </submittedName>
</protein>
<dbReference type="Proteomes" id="UP000631300">
    <property type="component" value="Unassembled WGS sequence"/>
</dbReference>
<dbReference type="GO" id="GO:0015297">
    <property type="term" value="F:antiporter activity"/>
    <property type="evidence" value="ECO:0007669"/>
    <property type="project" value="InterPro"/>
</dbReference>
<dbReference type="Pfam" id="PF01554">
    <property type="entry name" value="MatE"/>
    <property type="match status" value="2"/>
</dbReference>
<comment type="subcellular location">
    <subcellularLocation>
        <location evidence="1">Cell inner membrane</location>
        <topology evidence="1">Multi-pass membrane protein</topology>
    </subcellularLocation>
</comment>
<gene>
    <name evidence="8" type="ORF">GCM10007391_02850</name>
</gene>
<keyword evidence="2" id="KW-0813">Transport</keyword>
<dbReference type="PIRSF" id="PIRSF006603">
    <property type="entry name" value="DinF"/>
    <property type="match status" value="1"/>
</dbReference>
<keyword evidence="4 7" id="KW-0812">Transmembrane</keyword>
<dbReference type="PANTHER" id="PTHR43549:SF3">
    <property type="entry name" value="MULTIDRUG RESISTANCE PROTEIN YPNP-RELATED"/>
    <property type="match status" value="1"/>
</dbReference>
<feature type="transmembrane region" description="Helical" evidence="7">
    <location>
        <begin position="362"/>
        <end position="383"/>
    </location>
</feature>
<feature type="transmembrane region" description="Helical" evidence="7">
    <location>
        <begin position="425"/>
        <end position="443"/>
    </location>
</feature>
<evidence type="ECO:0000256" key="3">
    <source>
        <dbReference type="ARBA" id="ARBA00022475"/>
    </source>
</evidence>
<sequence>MNSQTAQKSTSNLTQGNIATTLRRMTIPMILGMVMMMSFGLIDTFFVSLLGTDQLAAISFTFPVTFTVISLNIGLGIGTSAVIGKLQGKGEITQARLFGSGSLTLAFILVSVLAAVGYVLMTPIFTLLNASDNLMPYIHDYMGIWYFSSVFLSLPMVGNSILRACGDTRTPSIIMAAGGGLNALLDPLFIFGLGPVPAMGIQGAALATLIAWLIGASYILYLLAIKRKLILPRLLSLPELKESGREVLRIGLPAAGANMLTPIAGGIMTAVVANYGAEAVAAWGVGNRLESIASIVILAMSMTLPPFISQNFGADKPKRVEDAYALTMKFILIWQLLVYLIMLLLSSFIADVFAKEQQVASLIQLFLMIVPLGYGLQGVVILTNSSLNAMHNPMLALLLSIIRLFVFFVPVSVIGSVLFDLKGLFWGNVVANIATAGVSYFIFKRTLTKTAYDA</sequence>
<dbReference type="GO" id="GO:0042910">
    <property type="term" value="F:xenobiotic transmembrane transporter activity"/>
    <property type="evidence" value="ECO:0007669"/>
    <property type="project" value="InterPro"/>
</dbReference>
<keyword evidence="9" id="KW-1185">Reference proteome</keyword>
<feature type="transmembrane region" description="Helical" evidence="7">
    <location>
        <begin position="103"/>
        <end position="124"/>
    </location>
</feature>
<feature type="transmembrane region" description="Helical" evidence="7">
    <location>
        <begin position="395"/>
        <end position="419"/>
    </location>
</feature>
<dbReference type="InterPro" id="IPR002528">
    <property type="entry name" value="MATE_fam"/>
</dbReference>
<keyword evidence="3" id="KW-1003">Cell membrane</keyword>
<evidence type="ECO:0000313" key="8">
    <source>
        <dbReference type="EMBL" id="GGW74348.1"/>
    </source>
</evidence>
<dbReference type="GO" id="GO:0005886">
    <property type="term" value="C:plasma membrane"/>
    <property type="evidence" value="ECO:0007669"/>
    <property type="project" value="UniProtKB-SubCell"/>
</dbReference>
<dbReference type="NCBIfam" id="TIGR00797">
    <property type="entry name" value="matE"/>
    <property type="match status" value="1"/>
</dbReference>
<proteinExistence type="predicted"/>
<dbReference type="AlphaFoldDB" id="A0A918MUL1"/>
<evidence type="ECO:0000256" key="7">
    <source>
        <dbReference type="SAM" id="Phobius"/>
    </source>
</evidence>
<evidence type="ECO:0000256" key="4">
    <source>
        <dbReference type="ARBA" id="ARBA00022692"/>
    </source>
</evidence>
<comment type="caution">
    <text evidence="8">The sequence shown here is derived from an EMBL/GenBank/DDBJ whole genome shotgun (WGS) entry which is preliminary data.</text>
</comment>
<evidence type="ECO:0000256" key="5">
    <source>
        <dbReference type="ARBA" id="ARBA00022989"/>
    </source>
</evidence>
<evidence type="ECO:0000256" key="1">
    <source>
        <dbReference type="ARBA" id="ARBA00004429"/>
    </source>
</evidence>
<organism evidence="8 9">
    <name type="scientific">Alteromonas halophila</name>
    <dbReference type="NCBI Taxonomy" id="516698"/>
    <lineage>
        <taxon>Bacteria</taxon>
        <taxon>Pseudomonadati</taxon>
        <taxon>Pseudomonadota</taxon>
        <taxon>Gammaproteobacteria</taxon>
        <taxon>Alteromonadales</taxon>
        <taxon>Alteromonadaceae</taxon>
        <taxon>Alteromonas/Salinimonas group</taxon>
        <taxon>Alteromonas</taxon>
    </lineage>
</organism>
<evidence type="ECO:0000256" key="6">
    <source>
        <dbReference type="ARBA" id="ARBA00023136"/>
    </source>
</evidence>
<evidence type="ECO:0000256" key="2">
    <source>
        <dbReference type="ARBA" id="ARBA00022448"/>
    </source>
</evidence>
<dbReference type="InterPro" id="IPR048279">
    <property type="entry name" value="MdtK-like"/>
</dbReference>
<keyword evidence="6 7" id="KW-0472">Membrane</keyword>
<feature type="transmembrane region" description="Helical" evidence="7">
    <location>
        <begin position="330"/>
        <end position="350"/>
    </location>
</feature>
<feature type="transmembrane region" description="Helical" evidence="7">
    <location>
        <begin position="174"/>
        <end position="194"/>
    </location>
</feature>
<dbReference type="EMBL" id="BMXP01000001">
    <property type="protein sequence ID" value="GGW74348.1"/>
    <property type="molecule type" value="Genomic_DNA"/>
</dbReference>
<reference evidence="8" key="1">
    <citation type="journal article" date="2014" name="Int. J. Syst. Evol. Microbiol.">
        <title>Complete genome sequence of Corynebacterium casei LMG S-19264T (=DSM 44701T), isolated from a smear-ripened cheese.</title>
        <authorList>
            <consortium name="US DOE Joint Genome Institute (JGI-PGF)"/>
            <person name="Walter F."/>
            <person name="Albersmeier A."/>
            <person name="Kalinowski J."/>
            <person name="Ruckert C."/>
        </authorList>
    </citation>
    <scope>NUCLEOTIDE SEQUENCE</scope>
    <source>
        <strain evidence="8">KCTC 22164</strain>
    </source>
</reference>
<feature type="transmembrane region" description="Helical" evidence="7">
    <location>
        <begin position="56"/>
        <end position="83"/>
    </location>
</feature>
<keyword evidence="5 7" id="KW-1133">Transmembrane helix</keyword>
<dbReference type="InterPro" id="IPR052031">
    <property type="entry name" value="Membrane_Transporter-Flippase"/>
</dbReference>
<accession>A0A918MUL1</accession>
<name>A0A918MUL1_9ALTE</name>